<name>A0A917DMR3_9BACT</name>
<sequence>MDLFKTTRIPAGQAGVDALKNFIATQPFVMMVMAGNDPDSETMAGIADVIAGGNIAENHRRVLWADTPPYEPIIDLLKTFPAKPLVINKFDEGATFKAVFISLSGVICDGITAEDELNKAKIAIGFIRAEADRTVSPDRMSPLSAGLN</sequence>
<dbReference type="AlphaFoldDB" id="A0A917DMR3"/>
<dbReference type="RefSeq" id="WP_188765408.1">
    <property type="nucleotide sequence ID" value="NZ_BMKK01000003.1"/>
</dbReference>
<comment type="caution">
    <text evidence="1">The sequence shown here is derived from an EMBL/GenBank/DDBJ whole genome shotgun (WGS) entry which is preliminary data.</text>
</comment>
<reference evidence="1" key="1">
    <citation type="journal article" date="2014" name="Int. J. Syst. Evol. Microbiol.">
        <title>Complete genome sequence of Corynebacterium casei LMG S-19264T (=DSM 44701T), isolated from a smear-ripened cheese.</title>
        <authorList>
            <consortium name="US DOE Joint Genome Institute (JGI-PGF)"/>
            <person name="Walter F."/>
            <person name="Albersmeier A."/>
            <person name="Kalinowski J."/>
            <person name="Ruckert C."/>
        </authorList>
    </citation>
    <scope>NUCLEOTIDE SEQUENCE</scope>
    <source>
        <strain evidence="1">CGMCC 1.15958</strain>
    </source>
</reference>
<gene>
    <name evidence="1" type="ORF">GCM10011514_14620</name>
</gene>
<evidence type="ECO:0000313" key="2">
    <source>
        <dbReference type="Proteomes" id="UP000609064"/>
    </source>
</evidence>
<evidence type="ECO:0000313" key="1">
    <source>
        <dbReference type="EMBL" id="GGD51488.1"/>
    </source>
</evidence>
<organism evidence="1 2">
    <name type="scientific">Emticicia aquatilis</name>
    <dbReference type="NCBI Taxonomy" id="1537369"/>
    <lineage>
        <taxon>Bacteria</taxon>
        <taxon>Pseudomonadati</taxon>
        <taxon>Bacteroidota</taxon>
        <taxon>Cytophagia</taxon>
        <taxon>Cytophagales</taxon>
        <taxon>Leadbetterellaceae</taxon>
        <taxon>Emticicia</taxon>
    </lineage>
</organism>
<keyword evidence="2" id="KW-1185">Reference proteome</keyword>
<protein>
    <submittedName>
        <fullName evidence="1">Uncharacterized protein</fullName>
    </submittedName>
</protein>
<proteinExistence type="predicted"/>
<dbReference type="EMBL" id="BMKK01000003">
    <property type="protein sequence ID" value="GGD51488.1"/>
    <property type="molecule type" value="Genomic_DNA"/>
</dbReference>
<reference evidence="1" key="2">
    <citation type="submission" date="2020-09" db="EMBL/GenBank/DDBJ databases">
        <authorList>
            <person name="Sun Q."/>
            <person name="Zhou Y."/>
        </authorList>
    </citation>
    <scope>NUCLEOTIDE SEQUENCE</scope>
    <source>
        <strain evidence="1">CGMCC 1.15958</strain>
    </source>
</reference>
<accession>A0A917DMR3</accession>
<dbReference type="Proteomes" id="UP000609064">
    <property type="component" value="Unassembled WGS sequence"/>
</dbReference>